<evidence type="ECO:0000313" key="2">
    <source>
        <dbReference type="Proteomes" id="UP000287033"/>
    </source>
</evidence>
<comment type="caution">
    <text evidence="1">The sequence shown here is derived from an EMBL/GenBank/DDBJ whole genome shotgun (WGS) entry which is preliminary data.</text>
</comment>
<sequence>MYDQRSRCRGYVRSELTVSGVMYDQRSRCRGYVRSESAVSGARGVGVMYDQSSRCRGYVRSELVASGLCMIRVRGVGVMFGDDEVSRIGLAFTNKGSKKKGTTNNF</sequence>
<proteinExistence type="predicted"/>
<name>A0A401TRD3_CHIPU</name>
<dbReference type="Proteomes" id="UP000287033">
    <property type="component" value="Unassembled WGS sequence"/>
</dbReference>
<organism evidence="1 2">
    <name type="scientific">Chiloscyllium punctatum</name>
    <name type="common">Brownbanded bambooshark</name>
    <name type="synonym">Hemiscyllium punctatum</name>
    <dbReference type="NCBI Taxonomy" id="137246"/>
    <lineage>
        <taxon>Eukaryota</taxon>
        <taxon>Metazoa</taxon>
        <taxon>Chordata</taxon>
        <taxon>Craniata</taxon>
        <taxon>Vertebrata</taxon>
        <taxon>Chondrichthyes</taxon>
        <taxon>Elasmobranchii</taxon>
        <taxon>Galeomorphii</taxon>
        <taxon>Galeoidea</taxon>
        <taxon>Orectolobiformes</taxon>
        <taxon>Hemiscylliidae</taxon>
        <taxon>Chiloscyllium</taxon>
    </lineage>
</organism>
<evidence type="ECO:0000313" key="1">
    <source>
        <dbReference type="EMBL" id="GCC45183.1"/>
    </source>
</evidence>
<dbReference type="AlphaFoldDB" id="A0A401TRD3"/>
<reference evidence="1 2" key="1">
    <citation type="journal article" date="2018" name="Nat. Ecol. Evol.">
        <title>Shark genomes provide insights into elasmobranch evolution and the origin of vertebrates.</title>
        <authorList>
            <person name="Hara Y"/>
            <person name="Yamaguchi K"/>
            <person name="Onimaru K"/>
            <person name="Kadota M"/>
            <person name="Koyanagi M"/>
            <person name="Keeley SD"/>
            <person name="Tatsumi K"/>
            <person name="Tanaka K"/>
            <person name="Motone F"/>
            <person name="Kageyama Y"/>
            <person name="Nozu R"/>
            <person name="Adachi N"/>
            <person name="Nishimura O"/>
            <person name="Nakagawa R"/>
            <person name="Tanegashima C"/>
            <person name="Kiyatake I"/>
            <person name="Matsumoto R"/>
            <person name="Murakumo K"/>
            <person name="Nishida K"/>
            <person name="Terakita A"/>
            <person name="Kuratani S"/>
            <person name="Sato K"/>
            <person name="Hyodo S Kuraku.S."/>
        </authorList>
    </citation>
    <scope>NUCLEOTIDE SEQUENCE [LARGE SCALE GENOMIC DNA]</scope>
</reference>
<accession>A0A401TRD3</accession>
<dbReference type="EMBL" id="BEZZ01152715">
    <property type="protein sequence ID" value="GCC45183.1"/>
    <property type="molecule type" value="Genomic_DNA"/>
</dbReference>
<keyword evidence="2" id="KW-1185">Reference proteome</keyword>
<gene>
    <name evidence="1" type="ORF">chiPu_0029279</name>
</gene>
<protein>
    <submittedName>
        <fullName evidence="1">Uncharacterized protein</fullName>
    </submittedName>
</protein>